<dbReference type="InterPro" id="IPR011009">
    <property type="entry name" value="Kinase-like_dom_sf"/>
</dbReference>
<dbReference type="Proteomes" id="UP001501676">
    <property type="component" value="Unassembled WGS sequence"/>
</dbReference>
<dbReference type="InterPro" id="IPR015943">
    <property type="entry name" value="WD40/YVTN_repeat-like_dom_sf"/>
</dbReference>
<feature type="compositionally biased region" description="Low complexity" evidence="5">
    <location>
        <begin position="1178"/>
        <end position="1194"/>
    </location>
</feature>
<evidence type="ECO:0000256" key="1">
    <source>
        <dbReference type="ARBA" id="ARBA00022574"/>
    </source>
</evidence>
<evidence type="ECO:0000313" key="7">
    <source>
        <dbReference type="EMBL" id="GAA3390482.1"/>
    </source>
</evidence>
<dbReference type="SUPFAM" id="SSF50998">
    <property type="entry name" value="Quinoprotein alcohol dehydrogenase-like"/>
    <property type="match status" value="1"/>
</dbReference>
<dbReference type="InterPro" id="IPR011990">
    <property type="entry name" value="TPR-like_helical_dom_sf"/>
</dbReference>
<proteinExistence type="predicted"/>
<feature type="region of interest" description="Disordered" evidence="5">
    <location>
        <begin position="1173"/>
        <end position="1221"/>
    </location>
</feature>
<dbReference type="RefSeq" id="WP_345730113.1">
    <property type="nucleotide sequence ID" value="NZ_BAAAYN010000029.1"/>
</dbReference>
<dbReference type="InterPro" id="IPR019734">
    <property type="entry name" value="TPR_rpt"/>
</dbReference>
<evidence type="ECO:0000256" key="5">
    <source>
        <dbReference type="SAM" id="MobiDB-lite"/>
    </source>
</evidence>
<keyword evidence="8" id="KW-1185">Reference proteome</keyword>
<dbReference type="PRINTS" id="PR00320">
    <property type="entry name" value="GPROTEINBRPT"/>
</dbReference>
<keyword evidence="1 3" id="KW-0853">WD repeat</keyword>
<dbReference type="InterPro" id="IPR001680">
    <property type="entry name" value="WD40_rpt"/>
</dbReference>
<accession>A0ABP6T110</accession>
<dbReference type="EMBL" id="BAAAYN010000029">
    <property type="protein sequence ID" value="GAA3390482.1"/>
    <property type="molecule type" value="Genomic_DNA"/>
</dbReference>
<keyword evidence="2" id="KW-0677">Repeat</keyword>
<dbReference type="PROSITE" id="PS00678">
    <property type="entry name" value="WD_REPEATS_1"/>
    <property type="match status" value="5"/>
</dbReference>
<dbReference type="Pfam" id="PF00400">
    <property type="entry name" value="WD40"/>
    <property type="match status" value="6"/>
</dbReference>
<protein>
    <recommendedName>
        <fullName evidence="6">Protein kinase domain-containing protein</fullName>
    </recommendedName>
</protein>
<dbReference type="SMART" id="SM00220">
    <property type="entry name" value="S_TKc"/>
    <property type="match status" value="1"/>
</dbReference>
<dbReference type="InterPro" id="IPR036322">
    <property type="entry name" value="WD40_repeat_dom_sf"/>
</dbReference>
<dbReference type="Gene3D" id="1.25.40.10">
    <property type="entry name" value="Tetratricopeptide repeat domain"/>
    <property type="match status" value="1"/>
</dbReference>
<dbReference type="PROSITE" id="PS50011">
    <property type="entry name" value="PROTEIN_KINASE_DOM"/>
    <property type="match status" value="1"/>
</dbReference>
<feature type="repeat" description="WD" evidence="3">
    <location>
        <begin position="515"/>
        <end position="556"/>
    </location>
</feature>
<dbReference type="Gene3D" id="1.10.510.10">
    <property type="entry name" value="Transferase(Phosphotransferase) domain 1"/>
    <property type="match status" value="1"/>
</dbReference>
<dbReference type="SUPFAM" id="SSF48452">
    <property type="entry name" value="TPR-like"/>
    <property type="match status" value="1"/>
</dbReference>
<name>A0ABP6T110_9ACTN</name>
<dbReference type="Gene3D" id="2.130.10.10">
    <property type="entry name" value="YVTN repeat-like/Quinoprotein amine dehydrogenase"/>
    <property type="match status" value="4"/>
</dbReference>
<dbReference type="PROSITE" id="PS00108">
    <property type="entry name" value="PROTEIN_KINASE_ST"/>
    <property type="match status" value="1"/>
</dbReference>
<gene>
    <name evidence="7" type="ORF">GCM10020369_44590</name>
</gene>
<dbReference type="InterPro" id="IPR020472">
    <property type="entry name" value="WD40_PAC1"/>
</dbReference>
<dbReference type="SMART" id="SM00320">
    <property type="entry name" value="WD40"/>
    <property type="match status" value="9"/>
</dbReference>
<dbReference type="SUPFAM" id="SSF50978">
    <property type="entry name" value="WD40 repeat-like"/>
    <property type="match status" value="1"/>
</dbReference>
<feature type="repeat" description="WD" evidence="3">
    <location>
        <begin position="1070"/>
        <end position="1095"/>
    </location>
</feature>
<dbReference type="CDD" id="cd14014">
    <property type="entry name" value="STKc_PknB_like"/>
    <property type="match status" value="1"/>
</dbReference>
<evidence type="ECO:0000256" key="4">
    <source>
        <dbReference type="PROSITE-ProRule" id="PRU00339"/>
    </source>
</evidence>
<dbReference type="PROSITE" id="PS50005">
    <property type="entry name" value="TPR"/>
    <property type="match status" value="1"/>
</dbReference>
<feature type="repeat" description="WD" evidence="3">
    <location>
        <begin position="810"/>
        <end position="851"/>
    </location>
</feature>
<dbReference type="CDD" id="cd00200">
    <property type="entry name" value="WD40"/>
    <property type="match status" value="1"/>
</dbReference>
<dbReference type="InterPro" id="IPR008271">
    <property type="entry name" value="Ser/Thr_kinase_AS"/>
</dbReference>
<keyword evidence="4" id="KW-0802">TPR repeat</keyword>
<sequence length="1251" mass="135511">MYWTVGDTIAGTYRVLRVHGNGGMGLVYQVRHLQWDVDLAVKSPRTEMFRTAADRERFIAEAQAWVSLGLHPHVCACHYVRVLDGVPLVFAEYLAGGSVREWIDDRRLYDGTTDEVLARIVDIAIQVAWGLGHAHEHGLVHQDVKPANVLLDADGTAKVTDFGIAKARASVSEHRQAPTDPTLSVLVSRGGLTPAYASPEQVDGGRLGRRTDVWSLAVSVLELFTGGISWSMGAAAPYALADHRQHGPPEPHLPPMPAPLHDLLTRCLRIDPADRPPTMMAVAEALVEIYERMLGRRYPRLAPRPAELRADELTNRALSLLDLGRPDEADRALAEALRVDPRHPHAVYNNGLLRWRRAEISDTEVVARIEEARVAGAGAVVDDLLTQIHLERGDPDPVAGGTVGRHDGAGSFEPSPSAAVIRPSAGGDYVIGSRPPGGGLDSPYTVLVWDVERNTARCELRGHPSRVNAADITADGQLAISGGGGLMFGARSGLDAEHFAVRVWDLVRGTCRHVLTGHTGPVRSVRVSADGRVAVTGSEDRTVRVWDLTTGSTGRVLAGHTDRVADVDVSADGRLAVSGGNDGTVRIWDLVSARTLRAHHHGHSVSAVALSADGHRVAFGDREGWLHVGDASTGSYRRIRADPTAVLTLDLNRDGSLAVTGGNDDSIRIWSTANGRCLRTCAGHRDHNSPSSYPVDMSATFTADGRSVLSAGRHSVRRWGLPTGHSAPLMPCRPRSQPELVQTEVQVRALLTDADRALDEQQYPAALTVLRRARATPGHERSRPVLDAWRRLTDRSVRVGLRSVWEAAPLTGHAGRVNAIAVSEEPDRAISAGADGTVRLWDLDSGQCLRSVAGRDETHQVAVSRDGRRVLFIRGAALYLWTGVSVEKVADDVLGPIQAEEQIGGPLAVSADGRYAITNSPQPGIILWDVTDGTRRIALPEQQFESLSLLLSADARFAVDYTLGDGTRLWDLEHGRQLGVLRPGHDYFPVALGPDGRLLLSDGWRLHLVDPFSGVAAAVLEERPGGFNHAQLGPDGRFAVSAGNDHTVRIWDLTTATCLRVLQTDARLGSVQFSADARFVLAGTDDGAILVWELDWELRAPNAADWHEDARPLLSNFLDLHTGDHSTWRPQDVDGLLGRLARAGLGWVRPEGVRAELLRMAEVWPGPPVLRMLPAPGPDADSGDPPSARSARTAAEARRDVQHSPCPRCGATPQRAGEPIETTPFGRRWVRIPGHCPACSAQFEHWFDLPR</sequence>
<feature type="repeat" description="WD" evidence="3">
    <location>
        <begin position="639"/>
        <end position="680"/>
    </location>
</feature>
<evidence type="ECO:0000259" key="6">
    <source>
        <dbReference type="PROSITE" id="PS50011"/>
    </source>
</evidence>
<dbReference type="PANTHER" id="PTHR19879">
    <property type="entry name" value="TRANSCRIPTION INITIATION FACTOR TFIID"/>
    <property type="match status" value="1"/>
</dbReference>
<evidence type="ECO:0000256" key="3">
    <source>
        <dbReference type="PROSITE-ProRule" id="PRU00221"/>
    </source>
</evidence>
<feature type="repeat" description="WD" evidence="3">
    <location>
        <begin position="557"/>
        <end position="598"/>
    </location>
</feature>
<comment type="caution">
    <text evidence="7">The sequence shown here is derived from an EMBL/GenBank/DDBJ whole genome shotgun (WGS) entry which is preliminary data.</text>
</comment>
<dbReference type="PANTHER" id="PTHR19879:SF9">
    <property type="entry name" value="TRANSCRIPTION INITIATION FACTOR TFIID SUBUNIT 5"/>
    <property type="match status" value="1"/>
</dbReference>
<reference evidence="8" key="1">
    <citation type="journal article" date="2019" name="Int. J. Syst. Evol. Microbiol.">
        <title>The Global Catalogue of Microorganisms (GCM) 10K type strain sequencing project: providing services to taxonomists for standard genome sequencing and annotation.</title>
        <authorList>
            <consortium name="The Broad Institute Genomics Platform"/>
            <consortium name="The Broad Institute Genome Sequencing Center for Infectious Disease"/>
            <person name="Wu L."/>
            <person name="Ma J."/>
        </authorList>
    </citation>
    <scope>NUCLEOTIDE SEQUENCE [LARGE SCALE GENOMIC DNA]</scope>
    <source>
        <strain evidence="8">JCM 9458</strain>
    </source>
</reference>
<feature type="domain" description="Protein kinase" evidence="6">
    <location>
        <begin position="13"/>
        <end position="287"/>
    </location>
</feature>
<feature type="repeat" description="WD" evidence="3">
    <location>
        <begin position="1020"/>
        <end position="1061"/>
    </location>
</feature>
<dbReference type="InterPro" id="IPR000719">
    <property type="entry name" value="Prot_kinase_dom"/>
</dbReference>
<feature type="repeat" description="TPR" evidence="4">
    <location>
        <begin position="310"/>
        <end position="343"/>
    </location>
</feature>
<dbReference type="InterPro" id="IPR011047">
    <property type="entry name" value="Quinoprotein_ADH-like_sf"/>
</dbReference>
<evidence type="ECO:0000256" key="2">
    <source>
        <dbReference type="ARBA" id="ARBA00022737"/>
    </source>
</evidence>
<dbReference type="Pfam" id="PF00069">
    <property type="entry name" value="Pkinase"/>
    <property type="match status" value="1"/>
</dbReference>
<dbReference type="Gene3D" id="3.30.200.20">
    <property type="entry name" value="Phosphorylase Kinase, domain 1"/>
    <property type="match status" value="1"/>
</dbReference>
<dbReference type="PROSITE" id="PS50082">
    <property type="entry name" value="WD_REPEATS_2"/>
    <property type="match status" value="6"/>
</dbReference>
<dbReference type="PROSITE" id="PS50294">
    <property type="entry name" value="WD_REPEATS_REGION"/>
    <property type="match status" value="5"/>
</dbReference>
<evidence type="ECO:0000313" key="8">
    <source>
        <dbReference type="Proteomes" id="UP001501676"/>
    </source>
</evidence>
<dbReference type="SUPFAM" id="SSF56112">
    <property type="entry name" value="Protein kinase-like (PK-like)"/>
    <property type="match status" value="1"/>
</dbReference>
<dbReference type="InterPro" id="IPR019775">
    <property type="entry name" value="WD40_repeat_CS"/>
</dbReference>
<organism evidence="7 8">
    <name type="scientific">Cryptosporangium minutisporangium</name>
    <dbReference type="NCBI Taxonomy" id="113569"/>
    <lineage>
        <taxon>Bacteria</taxon>
        <taxon>Bacillati</taxon>
        <taxon>Actinomycetota</taxon>
        <taxon>Actinomycetes</taxon>
        <taxon>Cryptosporangiales</taxon>
        <taxon>Cryptosporangiaceae</taxon>
        <taxon>Cryptosporangium</taxon>
    </lineage>
</organism>